<protein>
    <submittedName>
        <fullName evidence="3">HEAT repeat domain-containing protein</fullName>
    </submittedName>
</protein>
<evidence type="ECO:0000256" key="1">
    <source>
        <dbReference type="SAM" id="MobiDB-lite"/>
    </source>
</evidence>
<keyword evidence="2" id="KW-0472">Membrane</keyword>
<dbReference type="Proteomes" id="UP000663929">
    <property type="component" value="Chromosome"/>
</dbReference>
<dbReference type="InterPro" id="IPR011989">
    <property type="entry name" value="ARM-like"/>
</dbReference>
<dbReference type="Gene3D" id="1.25.10.10">
    <property type="entry name" value="Leucine-rich Repeat Variant"/>
    <property type="match status" value="1"/>
</dbReference>
<sequence length="448" mass="49336">MTWLPIGVVLLLFGGFFLYIVLDFRRRGSSRDIAGTITKQLQDEGWCNSALEITAPKGFAAKLSVNHTTFTISLTSTASKKKTLPLRRIQPDEHQKPGIETGDAHFDRTFRFVGGDPSLIGLLDLASRRFMIEHRVDFHGKGIQVEVVPESELRKLKSDQVSATFERALQSAIELYAKLNRRADRSLGLVSNVFGDPSAGIRTISLRCLLDRYSREEIGKLEMEPPEPPLTWQAELLMIVQRKLAELPTLRQRMISAGPIPGGFYLDVVRSLEIDLRRKLWLDACENPHLAASAIRELKQIDDRICIPHLVALYHSGALQIEVLEGIGRTEDARVVGFLLELLESDVEKRAIAAAQVLGDTGSWETIEAMAVVREKVSADVAKAITAAIEKVRSRGQAGEAGWVSVAGSQESGGELSLAKSGELSIAEDDVHVPSERNGAKDLDKNSS</sequence>
<evidence type="ECO:0000313" key="4">
    <source>
        <dbReference type="Proteomes" id="UP000663929"/>
    </source>
</evidence>
<feature type="transmembrane region" description="Helical" evidence="2">
    <location>
        <begin position="6"/>
        <end position="22"/>
    </location>
</feature>
<name>A0A8A4TMK0_SULCO</name>
<keyword evidence="2" id="KW-1133">Transmembrane helix</keyword>
<dbReference type="RefSeq" id="WP_237379962.1">
    <property type="nucleotide sequence ID" value="NZ_CP071793.1"/>
</dbReference>
<feature type="compositionally biased region" description="Basic and acidic residues" evidence="1">
    <location>
        <begin position="429"/>
        <end position="448"/>
    </location>
</feature>
<gene>
    <name evidence="3" type="ORF">J3U87_32510</name>
</gene>
<organism evidence="3 4">
    <name type="scientific">Sulfidibacter corallicola</name>
    <dbReference type="NCBI Taxonomy" id="2818388"/>
    <lineage>
        <taxon>Bacteria</taxon>
        <taxon>Pseudomonadati</taxon>
        <taxon>Acidobacteriota</taxon>
        <taxon>Holophagae</taxon>
        <taxon>Acanthopleuribacterales</taxon>
        <taxon>Acanthopleuribacteraceae</taxon>
        <taxon>Sulfidibacter</taxon>
    </lineage>
</organism>
<dbReference type="SUPFAM" id="SSF48371">
    <property type="entry name" value="ARM repeat"/>
    <property type="match status" value="1"/>
</dbReference>
<dbReference type="AlphaFoldDB" id="A0A8A4TMK0"/>
<accession>A0A8A4TMK0</accession>
<feature type="region of interest" description="Disordered" evidence="1">
    <location>
        <begin position="427"/>
        <end position="448"/>
    </location>
</feature>
<keyword evidence="4" id="KW-1185">Reference proteome</keyword>
<evidence type="ECO:0000313" key="3">
    <source>
        <dbReference type="EMBL" id="QTD50332.1"/>
    </source>
</evidence>
<keyword evidence="2" id="KW-0812">Transmembrane</keyword>
<reference evidence="3" key="1">
    <citation type="submission" date="2021-03" db="EMBL/GenBank/DDBJ databases">
        <title>Acanthopleuribacteraceae sp. M133.</title>
        <authorList>
            <person name="Wang G."/>
        </authorList>
    </citation>
    <scope>NUCLEOTIDE SEQUENCE</scope>
    <source>
        <strain evidence="3">M133</strain>
    </source>
</reference>
<dbReference type="InterPro" id="IPR016024">
    <property type="entry name" value="ARM-type_fold"/>
</dbReference>
<dbReference type="KEGG" id="scor:J3U87_32510"/>
<dbReference type="EMBL" id="CP071793">
    <property type="protein sequence ID" value="QTD50332.1"/>
    <property type="molecule type" value="Genomic_DNA"/>
</dbReference>
<proteinExistence type="predicted"/>
<evidence type="ECO:0000256" key="2">
    <source>
        <dbReference type="SAM" id="Phobius"/>
    </source>
</evidence>